<gene>
    <name evidence="1" type="ORF">ACD661_10485</name>
</gene>
<organism evidence="1 2">
    <name type="scientific">Legionella lytica</name>
    <dbReference type="NCBI Taxonomy" id="96232"/>
    <lineage>
        <taxon>Bacteria</taxon>
        <taxon>Pseudomonadati</taxon>
        <taxon>Pseudomonadota</taxon>
        <taxon>Gammaproteobacteria</taxon>
        <taxon>Legionellales</taxon>
        <taxon>Legionellaceae</taxon>
        <taxon>Legionella</taxon>
    </lineage>
</organism>
<name>A0ABW8D8E9_9GAMM</name>
<reference evidence="1 2" key="1">
    <citation type="submission" date="2024-08" db="EMBL/GenBank/DDBJ databases">
        <title>Draft Genome Sequence of Legionella lytica strain DSB2004, Isolated From a Fire Sprinkler System.</title>
        <authorList>
            <person name="Everhart A.D."/>
            <person name="Kidane D.T."/>
            <person name="Farone A.L."/>
            <person name="Farone M.B."/>
        </authorList>
    </citation>
    <scope>NUCLEOTIDE SEQUENCE [LARGE SCALE GENOMIC DNA]</scope>
    <source>
        <strain evidence="1 2">DSB2004</strain>
    </source>
</reference>
<dbReference type="Pfam" id="PF05258">
    <property type="entry name" value="DciA"/>
    <property type="match status" value="1"/>
</dbReference>
<protein>
    <submittedName>
        <fullName evidence="1">DciA family protein</fullName>
    </submittedName>
</protein>
<accession>A0ABW8D8E9</accession>
<evidence type="ECO:0000313" key="2">
    <source>
        <dbReference type="Proteomes" id="UP001615550"/>
    </source>
</evidence>
<dbReference type="InterPro" id="IPR007922">
    <property type="entry name" value="DciA-like"/>
</dbReference>
<dbReference type="RefSeq" id="WP_400187806.1">
    <property type="nucleotide sequence ID" value="NZ_JBGORX010000003.1"/>
</dbReference>
<sequence length="139" mass="15698">MRSINRCLNKQLVDLCQRSLQLEELSNKLRQFLPEELAKECLVGSFNKGCLLITTSNAGWSSQLRYLIPELRDNLRKAGLYQLLSIKVSVVAPVAQYEKSAEPQKQQLSAKAKEVIISESQHCSYEPLQKALLHLAEDA</sequence>
<dbReference type="EMBL" id="JBGORX010000003">
    <property type="protein sequence ID" value="MFJ1268984.1"/>
    <property type="molecule type" value="Genomic_DNA"/>
</dbReference>
<proteinExistence type="predicted"/>
<keyword evidence="2" id="KW-1185">Reference proteome</keyword>
<evidence type="ECO:0000313" key="1">
    <source>
        <dbReference type="EMBL" id="MFJ1268984.1"/>
    </source>
</evidence>
<dbReference type="Proteomes" id="UP001615550">
    <property type="component" value="Unassembled WGS sequence"/>
</dbReference>
<comment type="caution">
    <text evidence="1">The sequence shown here is derived from an EMBL/GenBank/DDBJ whole genome shotgun (WGS) entry which is preliminary data.</text>
</comment>